<dbReference type="PRINTS" id="PR00259">
    <property type="entry name" value="TMFOUR"/>
</dbReference>
<dbReference type="SUPFAM" id="SSF48652">
    <property type="entry name" value="Tetraspanin"/>
    <property type="match status" value="1"/>
</dbReference>
<reference evidence="10" key="2">
    <citation type="submission" date="2025-09" db="UniProtKB">
        <authorList>
            <consortium name="Ensembl"/>
        </authorList>
    </citation>
    <scope>IDENTIFICATION</scope>
</reference>
<evidence type="ECO:0000256" key="8">
    <source>
        <dbReference type="ARBA" id="ARBA00054958"/>
    </source>
</evidence>
<comment type="subunit">
    <text evidence="7">Interacts with SLC19A2. Interacts with NTRK1/TRKA.</text>
</comment>
<dbReference type="GO" id="GO:0005886">
    <property type="term" value="C:plasma membrane"/>
    <property type="evidence" value="ECO:0007669"/>
    <property type="project" value="TreeGrafter"/>
</dbReference>
<dbReference type="GeneTree" id="ENSGT00940000158851"/>
<keyword evidence="6" id="KW-0325">Glycoprotein</keyword>
<evidence type="ECO:0000256" key="3">
    <source>
        <dbReference type="ARBA" id="ARBA00022692"/>
    </source>
</evidence>
<proteinExistence type="inferred from homology"/>
<evidence type="ECO:0000313" key="10">
    <source>
        <dbReference type="Ensembl" id="ENSKMAP00000014335.1"/>
    </source>
</evidence>
<name>A0A3Q3AE26_KRYMA</name>
<protein>
    <recommendedName>
        <fullName evidence="9">Tetraspanin</fullName>
    </recommendedName>
</protein>
<dbReference type="Proteomes" id="UP000264800">
    <property type="component" value="Unplaced"/>
</dbReference>
<keyword evidence="4 9" id="KW-1133">Transmembrane helix</keyword>
<dbReference type="AlphaFoldDB" id="A0A3Q3AE26"/>
<evidence type="ECO:0000256" key="7">
    <source>
        <dbReference type="ARBA" id="ARBA00046464"/>
    </source>
</evidence>
<feature type="transmembrane region" description="Helical" evidence="9">
    <location>
        <begin position="53"/>
        <end position="73"/>
    </location>
</feature>
<dbReference type="OMA" id="CCWTNST"/>
<evidence type="ECO:0000256" key="4">
    <source>
        <dbReference type="ARBA" id="ARBA00022989"/>
    </source>
</evidence>
<keyword evidence="5 9" id="KW-0472">Membrane</keyword>
<reference evidence="10" key="1">
    <citation type="submission" date="2025-08" db="UniProtKB">
        <authorList>
            <consortium name="Ensembl"/>
        </authorList>
    </citation>
    <scope>IDENTIFICATION</scope>
</reference>
<accession>A0A3Q3AE26</accession>
<feature type="transmembrane region" description="Helical" evidence="9">
    <location>
        <begin position="203"/>
        <end position="227"/>
    </location>
</feature>
<evidence type="ECO:0000256" key="5">
    <source>
        <dbReference type="ARBA" id="ARBA00023136"/>
    </source>
</evidence>
<dbReference type="PANTHER" id="PTHR19282:SF216">
    <property type="entry name" value="TETRASPANIN-1"/>
    <property type="match status" value="1"/>
</dbReference>
<dbReference type="InterPro" id="IPR018499">
    <property type="entry name" value="Tetraspanin/Peripherin"/>
</dbReference>
<organism evidence="10 11">
    <name type="scientific">Kryptolebias marmoratus</name>
    <name type="common">Mangrove killifish</name>
    <name type="synonym">Rivulus marmoratus</name>
    <dbReference type="NCBI Taxonomy" id="37003"/>
    <lineage>
        <taxon>Eukaryota</taxon>
        <taxon>Metazoa</taxon>
        <taxon>Chordata</taxon>
        <taxon>Craniata</taxon>
        <taxon>Vertebrata</taxon>
        <taxon>Euteleostomi</taxon>
        <taxon>Actinopterygii</taxon>
        <taxon>Neopterygii</taxon>
        <taxon>Teleostei</taxon>
        <taxon>Neoteleostei</taxon>
        <taxon>Acanthomorphata</taxon>
        <taxon>Ovalentaria</taxon>
        <taxon>Atherinomorphae</taxon>
        <taxon>Cyprinodontiformes</taxon>
        <taxon>Rivulidae</taxon>
        <taxon>Kryptolebias</taxon>
    </lineage>
</organism>
<keyword evidence="11" id="KW-1185">Reference proteome</keyword>
<dbReference type="InterPro" id="IPR000301">
    <property type="entry name" value="Tetraspanin_animals"/>
</dbReference>
<dbReference type="PANTHER" id="PTHR19282">
    <property type="entry name" value="TETRASPANIN"/>
    <property type="match status" value="1"/>
</dbReference>
<dbReference type="Pfam" id="PF00335">
    <property type="entry name" value="Tetraspanin"/>
    <property type="match status" value="1"/>
</dbReference>
<keyword evidence="3 9" id="KW-0812">Transmembrane</keyword>
<evidence type="ECO:0000313" key="11">
    <source>
        <dbReference type="Proteomes" id="UP000264800"/>
    </source>
</evidence>
<evidence type="ECO:0000256" key="6">
    <source>
        <dbReference type="ARBA" id="ARBA00023180"/>
    </source>
</evidence>
<comment type="similarity">
    <text evidence="2 9">Belongs to the tetraspanin (TM4SF) family.</text>
</comment>
<dbReference type="Ensembl" id="ENSKMAT00000014547.1">
    <property type="protein sequence ID" value="ENSKMAP00000014335.1"/>
    <property type="gene ID" value="ENSKMAG00000010749.1"/>
</dbReference>
<dbReference type="InterPro" id="IPR008952">
    <property type="entry name" value="Tetraspanin_EC2_sf"/>
</dbReference>
<sequence length="235" mass="25481">MSCCPFVRLMMVLFNLLVFIAGLVLLAVGIWVSVDGSPFLQLLGPFSRRDQPFVNVGFFCISAGAILVLVGLLGSCGARKESKCLLISFFSIILIIFVAEVAAGVVALFYSSFLGAWFRGQRSGFRSPCVWMKTLKLSRQFGCCGFSGYSDFLGSEFLDQNRGELPPSCCWTNAAPCRPEDAARSPVQGCFRLVLTLLRQQSVTVGGVATGVTALQAAGLMVSVYLYTHLDRRTA</sequence>
<dbReference type="PIRSF" id="PIRSF002419">
    <property type="entry name" value="Tetraspanin"/>
    <property type="match status" value="1"/>
</dbReference>
<comment type="subcellular location">
    <subcellularLocation>
        <location evidence="1">Endomembrane system</location>
        <topology evidence="1">Multi-pass membrane protein</topology>
    </subcellularLocation>
    <subcellularLocation>
        <location evidence="9">Membrane</location>
        <topology evidence="9">Multi-pass membrane protein</topology>
    </subcellularLocation>
</comment>
<feature type="transmembrane region" description="Helical" evidence="9">
    <location>
        <begin position="12"/>
        <end position="33"/>
    </location>
</feature>
<comment type="function">
    <text evidence="8">Structural component of specialized membrane microdomains known as tetraspanin-enriched microdomains (TERMs), which act as platforms for receptor clustering and signaling. Participates thereby in diverse biological functions such as cell signal transduction, adhesion, migration and protein trafficking. Regulates neuronal differentiation in response to NGF by facilitating NGF-mediated activation of NTRK1/TRKA receptor tyrosine kinase and subsequent downstream signaling pathways. Plays a role in the inhibition of TNFalpha-induced apoptosis. Mechanistically, inhibits the NF-kappa-B signaling pathway by blocking phosphorylation of CHUK. Also promotes the stability of the thiamine transporter 1/SLC19A2 in intestinal epithelial cells leading to an increase of thiamine uptake process.</text>
</comment>
<evidence type="ECO:0000256" key="9">
    <source>
        <dbReference type="RuleBase" id="RU361218"/>
    </source>
</evidence>
<feature type="transmembrane region" description="Helical" evidence="9">
    <location>
        <begin position="85"/>
        <end position="110"/>
    </location>
</feature>
<dbReference type="Gene3D" id="1.10.1450.10">
    <property type="entry name" value="Tetraspanin"/>
    <property type="match status" value="1"/>
</dbReference>
<evidence type="ECO:0000256" key="1">
    <source>
        <dbReference type="ARBA" id="ARBA00004127"/>
    </source>
</evidence>
<evidence type="ECO:0000256" key="2">
    <source>
        <dbReference type="ARBA" id="ARBA00006840"/>
    </source>
</evidence>
<dbReference type="GO" id="GO:0012505">
    <property type="term" value="C:endomembrane system"/>
    <property type="evidence" value="ECO:0007669"/>
    <property type="project" value="UniProtKB-SubCell"/>
</dbReference>